<protein>
    <submittedName>
        <fullName evidence="1">Uncharacterized protein</fullName>
    </submittedName>
</protein>
<gene>
    <name evidence="1" type="ORF">RM764_42100</name>
</gene>
<name>A0ABU2U8I1_9ACTN</name>
<proteinExistence type="predicted"/>
<accession>A0ABU2U8I1</accession>
<keyword evidence="2" id="KW-1185">Reference proteome</keyword>
<dbReference type="EMBL" id="JAVREY010000110">
    <property type="protein sequence ID" value="MDT0469470.1"/>
    <property type="molecule type" value="Genomic_DNA"/>
</dbReference>
<dbReference type="Proteomes" id="UP001183809">
    <property type="component" value="Unassembled WGS sequence"/>
</dbReference>
<organism evidence="1 2">
    <name type="scientific">Streptomyces gibsoniae</name>
    <dbReference type="NCBI Taxonomy" id="3075529"/>
    <lineage>
        <taxon>Bacteria</taxon>
        <taxon>Bacillati</taxon>
        <taxon>Actinomycetota</taxon>
        <taxon>Actinomycetes</taxon>
        <taxon>Kitasatosporales</taxon>
        <taxon>Streptomycetaceae</taxon>
        <taxon>Streptomyces</taxon>
    </lineage>
</organism>
<evidence type="ECO:0000313" key="2">
    <source>
        <dbReference type="Proteomes" id="UP001183809"/>
    </source>
</evidence>
<dbReference type="RefSeq" id="WP_311700899.1">
    <property type="nucleotide sequence ID" value="NZ_JAVREY010000110.1"/>
</dbReference>
<comment type="caution">
    <text evidence="1">The sequence shown here is derived from an EMBL/GenBank/DDBJ whole genome shotgun (WGS) entry which is preliminary data.</text>
</comment>
<reference evidence="2" key="1">
    <citation type="submission" date="2023-07" db="EMBL/GenBank/DDBJ databases">
        <title>30 novel species of actinomycetes from the DSMZ collection.</title>
        <authorList>
            <person name="Nouioui I."/>
        </authorList>
    </citation>
    <scope>NUCLEOTIDE SEQUENCE [LARGE SCALE GENOMIC DNA]</scope>
    <source>
        <strain evidence="2">DSM 41699</strain>
    </source>
</reference>
<evidence type="ECO:0000313" key="1">
    <source>
        <dbReference type="EMBL" id="MDT0469470.1"/>
    </source>
</evidence>
<sequence>MNAAMVLDVHNGYVSYLVQDTVLFVVPLAEAEFGGLTAGIWFCARKPIRIPLPGRAGLDAWVDDWFDTGSRTEQPRSVTRDNGLLRLQRSGELSKTHKLQLSPGLDAVLDASADLPGHTVAFVVLTEEPVDRAEFMAVRRRAARYPVLWGFIGAETSVERSAYPGVVDTLGREPADPDNFVIVKVNGWATVTRWFNSRRIKRAVRRRRGRTPVG</sequence>